<name>A0AAD8IXB2_9APIA</name>
<evidence type="ECO:0000256" key="2">
    <source>
        <dbReference type="SAM" id="Phobius"/>
    </source>
</evidence>
<gene>
    <name evidence="4" type="ORF">POM88_012362</name>
</gene>
<sequence>MSAEEIYVALIREDWEKVKFLCHQHDDGPFVNISRNKDSVLQKALYAGEAKLVLELLEDAYKRFKESRVFLDKLLRDVNTMGNTTLHVAATQDSCISAAVQIYEYANHLIFSPNNKGEFPIFSAVRYGQLNMFKFLHTKITKIVPDEEERNLFIYKVSNEHETYTILHVAIYNEHFELALYIARTSPGLISETDHQQMTGLHMLSMNSSAFRIRYWKWLKLLLPSPFRHIPANLTPQSATDHELEDATDHKAEDAGGTSNAIMPPQNDTNHKLKDEIMKIASSITMTIPYWRKIKKEHRRYKAARKLGSILVKNDTEWIDKLERSDVSDAYDHSEENNSGSPSAENLDKADQESVKRPKPQIQAAKYDENLNSDADEESEDPPTPLILATKYGCVDIALEIIKEHPQTVEQVDHKHGSILHLAIKYRRIKIFDCVEKSKMQMRRLNGTDATSTDKPDDKPAAPWDAEELNNESRSPAFILQDDLLLFERVEDIMKTHFHTIPNKDLETPDQLFAAKKEPLREDAQEWMKRTAENCSIVAVLIATVAFAAAYTVPGGTDDKNGSPLLLKETFFVVFTIADVLSLASTLTAVVVFLSILCSSYRLEDFKETLPKSLMFGISCLIFSLTMMMFAFAATIILMIKNRQQWTKIALYAVAFLPVTVLVATYLPFYVPLMRTFHYTVNKAKSILPTFACLKKEKLFPVILGRKPSLSTIEKPTTVLDPSVQV</sequence>
<dbReference type="Gene3D" id="1.25.40.20">
    <property type="entry name" value="Ankyrin repeat-containing domain"/>
    <property type="match status" value="2"/>
</dbReference>
<dbReference type="AlphaFoldDB" id="A0AAD8IXB2"/>
<dbReference type="Proteomes" id="UP001237642">
    <property type="component" value="Unassembled WGS sequence"/>
</dbReference>
<feature type="compositionally biased region" description="Basic and acidic residues" evidence="1">
    <location>
        <begin position="240"/>
        <end position="254"/>
    </location>
</feature>
<feature type="transmembrane region" description="Helical" evidence="2">
    <location>
        <begin position="573"/>
        <end position="601"/>
    </location>
</feature>
<reference evidence="4" key="2">
    <citation type="submission" date="2023-05" db="EMBL/GenBank/DDBJ databases">
        <authorList>
            <person name="Schelkunov M.I."/>
        </authorList>
    </citation>
    <scope>NUCLEOTIDE SEQUENCE</scope>
    <source>
        <strain evidence="4">Hsosn_3</strain>
        <tissue evidence="4">Leaf</tissue>
    </source>
</reference>
<evidence type="ECO:0000313" key="5">
    <source>
        <dbReference type="Proteomes" id="UP001237642"/>
    </source>
</evidence>
<dbReference type="InterPro" id="IPR026961">
    <property type="entry name" value="PGG_dom"/>
</dbReference>
<feature type="transmembrane region" description="Helical" evidence="2">
    <location>
        <begin position="613"/>
        <end position="637"/>
    </location>
</feature>
<dbReference type="PANTHER" id="PTHR24177:SF314">
    <property type="entry name" value="PROTEIN ACCELERATED CELL DEATH 6-LIKE ISOFORM X1"/>
    <property type="match status" value="1"/>
</dbReference>
<feature type="transmembrane region" description="Helical" evidence="2">
    <location>
        <begin position="535"/>
        <end position="553"/>
    </location>
</feature>
<evidence type="ECO:0000259" key="3">
    <source>
        <dbReference type="Pfam" id="PF13962"/>
    </source>
</evidence>
<feature type="compositionally biased region" description="Basic and acidic residues" evidence="1">
    <location>
        <begin position="346"/>
        <end position="356"/>
    </location>
</feature>
<feature type="region of interest" description="Disordered" evidence="1">
    <location>
        <begin position="239"/>
        <end position="269"/>
    </location>
</feature>
<evidence type="ECO:0000256" key="1">
    <source>
        <dbReference type="SAM" id="MobiDB-lite"/>
    </source>
</evidence>
<feature type="region of interest" description="Disordered" evidence="1">
    <location>
        <begin position="329"/>
        <end position="385"/>
    </location>
</feature>
<proteinExistence type="predicted"/>
<dbReference type="PANTHER" id="PTHR24177">
    <property type="entry name" value="CASKIN"/>
    <property type="match status" value="1"/>
</dbReference>
<feature type="domain" description="PGG" evidence="3">
    <location>
        <begin position="526"/>
        <end position="638"/>
    </location>
</feature>
<keyword evidence="2" id="KW-0472">Membrane</keyword>
<dbReference type="InterPro" id="IPR036770">
    <property type="entry name" value="Ankyrin_rpt-contain_sf"/>
</dbReference>
<keyword evidence="5" id="KW-1185">Reference proteome</keyword>
<evidence type="ECO:0000313" key="4">
    <source>
        <dbReference type="EMBL" id="KAK1393306.1"/>
    </source>
</evidence>
<feature type="region of interest" description="Disordered" evidence="1">
    <location>
        <begin position="445"/>
        <end position="469"/>
    </location>
</feature>
<keyword evidence="2" id="KW-0812">Transmembrane</keyword>
<dbReference type="EMBL" id="JAUIZM010000003">
    <property type="protein sequence ID" value="KAK1393306.1"/>
    <property type="molecule type" value="Genomic_DNA"/>
</dbReference>
<reference evidence="4" key="1">
    <citation type="submission" date="2023-02" db="EMBL/GenBank/DDBJ databases">
        <title>Genome of toxic invasive species Heracleum sosnowskyi carries increased number of genes despite the absence of recent whole-genome duplications.</title>
        <authorList>
            <person name="Schelkunov M."/>
            <person name="Shtratnikova V."/>
            <person name="Makarenko M."/>
            <person name="Klepikova A."/>
            <person name="Omelchenko D."/>
            <person name="Novikova G."/>
            <person name="Obukhova E."/>
            <person name="Bogdanov V."/>
            <person name="Penin A."/>
            <person name="Logacheva M."/>
        </authorList>
    </citation>
    <scope>NUCLEOTIDE SEQUENCE</scope>
    <source>
        <strain evidence="4">Hsosn_3</strain>
        <tissue evidence="4">Leaf</tissue>
    </source>
</reference>
<keyword evidence="2" id="KW-1133">Transmembrane helix</keyword>
<dbReference type="SUPFAM" id="SSF48403">
    <property type="entry name" value="Ankyrin repeat"/>
    <property type="match status" value="1"/>
</dbReference>
<feature type="transmembrane region" description="Helical" evidence="2">
    <location>
        <begin position="649"/>
        <end position="669"/>
    </location>
</feature>
<accession>A0AAD8IXB2</accession>
<dbReference type="Pfam" id="PF13962">
    <property type="entry name" value="PGG"/>
    <property type="match status" value="1"/>
</dbReference>
<comment type="caution">
    <text evidence="4">The sequence shown here is derived from an EMBL/GenBank/DDBJ whole genome shotgun (WGS) entry which is preliminary data.</text>
</comment>
<dbReference type="GO" id="GO:0016020">
    <property type="term" value="C:membrane"/>
    <property type="evidence" value="ECO:0007669"/>
    <property type="project" value="TreeGrafter"/>
</dbReference>
<organism evidence="4 5">
    <name type="scientific">Heracleum sosnowskyi</name>
    <dbReference type="NCBI Taxonomy" id="360622"/>
    <lineage>
        <taxon>Eukaryota</taxon>
        <taxon>Viridiplantae</taxon>
        <taxon>Streptophyta</taxon>
        <taxon>Embryophyta</taxon>
        <taxon>Tracheophyta</taxon>
        <taxon>Spermatophyta</taxon>
        <taxon>Magnoliopsida</taxon>
        <taxon>eudicotyledons</taxon>
        <taxon>Gunneridae</taxon>
        <taxon>Pentapetalae</taxon>
        <taxon>asterids</taxon>
        <taxon>campanulids</taxon>
        <taxon>Apiales</taxon>
        <taxon>Apiaceae</taxon>
        <taxon>Apioideae</taxon>
        <taxon>apioid superclade</taxon>
        <taxon>Tordylieae</taxon>
        <taxon>Tordyliinae</taxon>
        <taxon>Heracleum</taxon>
    </lineage>
</organism>
<protein>
    <recommendedName>
        <fullName evidence="3">PGG domain-containing protein</fullName>
    </recommendedName>
</protein>